<keyword evidence="4" id="KW-1185">Reference proteome</keyword>
<dbReference type="SUPFAM" id="SSF56601">
    <property type="entry name" value="beta-lactamase/transpeptidase-like"/>
    <property type="match status" value="1"/>
</dbReference>
<evidence type="ECO:0000259" key="2">
    <source>
        <dbReference type="Pfam" id="PF00144"/>
    </source>
</evidence>
<evidence type="ECO:0000313" key="3">
    <source>
        <dbReference type="EMBL" id="RAJ80081.1"/>
    </source>
</evidence>
<dbReference type="Pfam" id="PF00144">
    <property type="entry name" value="Beta-lactamase"/>
    <property type="match status" value="1"/>
</dbReference>
<dbReference type="EMBL" id="QLMA01000005">
    <property type="protein sequence ID" value="RAJ80081.1"/>
    <property type="molecule type" value="Genomic_DNA"/>
</dbReference>
<gene>
    <name evidence="3" type="ORF">CLV59_105188</name>
</gene>
<proteinExistence type="predicted"/>
<accession>A0A327VVQ7</accession>
<dbReference type="RefSeq" id="WP_111593104.1">
    <property type="nucleotide sequence ID" value="NZ_QLMA01000005.1"/>
</dbReference>
<dbReference type="AlphaFoldDB" id="A0A327VVQ7"/>
<keyword evidence="1" id="KW-0732">Signal</keyword>
<name>A0A327VVQ7_9BACT</name>
<comment type="caution">
    <text evidence="3">The sequence shown here is derived from an EMBL/GenBank/DDBJ whole genome shotgun (WGS) entry which is preliminary data.</text>
</comment>
<feature type="signal peptide" evidence="1">
    <location>
        <begin position="1"/>
        <end position="21"/>
    </location>
</feature>
<evidence type="ECO:0000256" key="1">
    <source>
        <dbReference type="SAM" id="SignalP"/>
    </source>
</evidence>
<dbReference type="InterPro" id="IPR012338">
    <property type="entry name" value="Beta-lactam/transpept-like"/>
</dbReference>
<dbReference type="PANTHER" id="PTHR46825">
    <property type="entry name" value="D-ALANYL-D-ALANINE-CARBOXYPEPTIDASE/ENDOPEPTIDASE AMPH"/>
    <property type="match status" value="1"/>
</dbReference>
<dbReference type="InterPro" id="IPR001466">
    <property type="entry name" value="Beta-lactam-related"/>
</dbReference>
<dbReference type="InterPro" id="IPR050491">
    <property type="entry name" value="AmpC-like"/>
</dbReference>
<dbReference type="Gene3D" id="3.40.710.10">
    <property type="entry name" value="DD-peptidase/beta-lactamase superfamily"/>
    <property type="match status" value="1"/>
</dbReference>
<dbReference type="Proteomes" id="UP000249819">
    <property type="component" value="Unassembled WGS sequence"/>
</dbReference>
<feature type="domain" description="Beta-lactamase-related" evidence="2">
    <location>
        <begin position="32"/>
        <end position="341"/>
    </location>
</feature>
<dbReference type="OrthoDB" id="9793489at2"/>
<organism evidence="3 4">
    <name type="scientific">Chitinophaga dinghuensis</name>
    <dbReference type="NCBI Taxonomy" id="1539050"/>
    <lineage>
        <taxon>Bacteria</taxon>
        <taxon>Pseudomonadati</taxon>
        <taxon>Bacteroidota</taxon>
        <taxon>Chitinophagia</taxon>
        <taxon>Chitinophagales</taxon>
        <taxon>Chitinophagaceae</taxon>
        <taxon>Chitinophaga</taxon>
    </lineage>
</organism>
<feature type="chain" id="PRO_5016375426" evidence="1">
    <location>
        <begin position="22"/>
        <end position="363"/>
    </location>
</feature>
<evidence type="ECO:0000313" key="4">
    <source>
        <dbReference type="Proteomes" id="UP000249819"/>
    </source>
</evidence>
<reference evidence="3 4" key="1">
    <citation type="submission" date="2018-06" db="EMBL/GenBank/DDBJ databases">
        <title>Genomic Encyclopedia of Archaeal and Bacterial Type Strains, Phase II (KMG-II): from individual species to whole genera.</title>
        <authorList>
            <person name="Goeker M."/>
        </authorList>
    </citation>
    <scope>NUCLEOTIDE SEQUENCE [LARGE SCALE GENOMIC DNA]</scope>
    <source>
        <strain evidence="3 4">DSM 29821</strain>
    </source>
</reference>
<dbReference type="PANTHER" id="PTHR46825:SF9">
    <property type="entry name" value="BETA-LACTAMASE-RELATED DOMAIN-CONTAINING PROTEIN"/>
    <property type="match status" value="1"/>
</dbReference>
<protein>
    <submittedName>
        <fullName evidence="3">CubicO group peptidase (Beta-lactamase class C family)</fullName>
    </submittedName>
</protein>
<sequence length="363" mass="40768">MKTFFLTLFVLVILVGVNAQSQNSDTQKSAAVDRLFANFDTARFSGISILVINNGRKVYNKSFGYADRENKVIATSQTNYRIASITKQFTAMAIMMLKDEGLLSLNDRLPKFFPSLSSLAKDITIRHLLTHTAGLPDYGDLVPSGTTTPLKSTDVLHLIESADSLRFQPGTRFSYSNTGYVFLELVIEKVSGMSFSDFVKSHLFAKVDMLNSTLNSTTGTIVNRAYGYNFKEGKLVKEDQSIYSYLLGDGGIYTSLDDFYKWDQAFYGEKLVKADILKEIFTKRAWETPSIAYGYGWYIDEKYGKLRLSHSGGTKGFSTNYVRFPNEKISIVVFANQDEGVVLDPIINAIERIYVFDNIITTN</sequence>